<protein>
    <recommendedName>
        <fullName evidence="2">Ig-like domain-containing protein</fullName>
    </recommendedName>
</protein>
<evidence type="ECO:0000259" key="2">
    <source>
        <dbReference type="PROSITE" id="PS50835"/>
    </source>
</evidence>
<feature type="region of interest" description="Disordered" evidence="1">
    <location>
        <begin position="195"/>
        <end position="220"/>
    </location>
</feature>
<dbReference type="InterPro" id="IPR036179">
    <property type="entry name" value="Ig-like_dom_sf"/>
</dbReference>
<dbReference type="InterPro" id="IPR013783">
    <property type="entry name" value="Ig-like_fold"/>
</dbReference>
<keyword evidence="4" id="KW-1185">Reference proteome</keyword>
<dbReference type="Pfam" id="PF13927">
    <property type="entry name" value="Ig_3"/>
    <property type="match status" value="1"/>
</dbReference>
<dbReference type="InterPro" id="IPR007110">
    <property type="entry name" value="Ig-like_dom"/>
</dbReference>
<feature type="non-terminal residue" evidence="3">
    <location>
        <position position="1"/>
    </location>
</feature>
<organism evidence="3 4">
    <name type="scientific">Mytilus galloprovincialis</name>
    <name type="common">Mediterranean mussel</name>
    <dbReference type="NCBI Taxonomy" id="29158"/>
    <lineage>
        <taxon>Eukaryota</taxon>
        <taxon>Metazoa</taxon>
        <taxon>Spiralia</taxon>
        <taxon>Lophotrochozoa</taxon>
        <taxon>Mollusca</taxon>
        <taxon>Bivalvia</taxon>
        <taxon>Autobranchia</taxon>
        <taxon>Pteriomorphia</taxon>
        <taxon>Mytilida</taxon>
        <taxon>Mytiloidea</taxon>
        <taxon>Mytilidae</taxon>
        <taxon>Mytilinae</taxon>
        <taxon>Mytilus</taxon>
    </lineage>
</organism>
<sequence length="220" mass="24161">LQLICSYTAVTGEFVIGVNIQAKINGQFKTIARFNTPSLPLNASLTDDGNYLKDRVTLTNPTTISTDFAVMQFSEIACEDETEYMCNVAYTGSSGSATENSGVTNISVKDSVRNVKVTTFPSSPTFSEGSGPITLTCTSDGNPAVTDYTWHKESNTRVSLGTGPTYVINNVVVNETDNYICVVSIYNPLTQNPHTQWRERERERGVPPVDIRDNNPNEHF</sequence>
<dbReference type="Proteomes" id="UP000266721">
    <property type="component" value="Unassembled WGS sequence"/>
</dbReference>
<feature type="domain" description="Ig-like" evidence="2">
    <location>
        <begin position="115"/>
        <end position="184"/>
    </location>
</feature>
<feature type="non-terminal residue" evidence="3">
    <location>
        <position position="220"/>
    </location>
</feature>
<dbReference type="EMBL" id="KV597640">
    <property type="protein sequence ID" value="OPL20930.1"/>
    <property type="molecule type" value="Genomic_DNA"/>
</dbReference>
<evidence type="ECO:0000313" key="3">
    <source>
        <dbReference type="EMBL" id="OPL20930.1"/>
    </source>
</evidence>
<dbReference type="SUPFAM" id="SSF48726">
    <property type="entry name" value="Immunoglobulin"/>
    <property type="match status" value="1"/>
</dbReference>
<reference evidence="3 4" key="1">
    <citation type="journal article" date="2016" name="PLoS ONE">
        <title>A First Insight into the Genome of the Filter-Feeder Mussel Mytilus galloprovincialis.</title>
        <authorList>
            <person name="Murgarella M."/>
            <person name="Puiu D."/>
            <person name="Novoa B."/>
            <person name="Figueras A."/>
            <person name="Posada D."/>
            <person name="Canchaya C."/>
        </authorList>
    </citation>
    <scope>NUCLEOTIDE SEQUENCE [LARGE SCALE GENOMIC DNA]</scope>
    <source>
        <tissue evidence="3">Muscle</tissue>
    </source>
</reference>
<proteinExistence type="predicted"/>
<evidence type="ECO:0000256" key="1">
    <source>
        <dbReference type="SAM" id="MobiDB-lite"/>
    </source>
</evidence>
<dbReference type="PROSITE" id="PS50835">
    <property type="entry name" value="IG_LIKE"/>
    <property type="match status" value="1"/>
</dbReference>
<evidence type="ECO:0000313" key="4">
    <source>
        <dbReference type="Proteomes" id="UP000266721"/>
    </source>
</evidence>
<name>A0A3R5UCX2_MYTGA</name>
<dbReference type="Gene3D" id="2.60.40.10">
    <property type="entry name" value="Immunoglobulins"/>
    <property type="match status" value="1"/>
</dbReference>
<dbReference type="PANTHER" id="PTHR46013:SF4">
    <property type="entry name" value="B-CELL RECEPTOR CD22-RELATED"/>
    <property type="match status" value="1"/>
</dbReference>
<dbReference type="PANTHER" id="PTHR46013">
    <property type="entry name" value="VASCULAR CELL ADHESION MOLECULE 1"/>
    <property type="match status" value="1"/>
</dbReference>
<gene>
    <name evidence="3" type="ORF">AM593_06995</name>
</gene>
<accession>A0A3R5UCX2</accession>
<feature type="compositionally biased region" description="Basic and acidic residues" evidence="1">
    <location>
        <begin position="196"/>
        <end position="220"/>
    </location>
</feature>
<dbReference type="AlphaFoldDB" id="A0A3R5UCX2"/>